<dbReference type="InterPro" id="IPR040442">
    <property type="entry name" value="Pyrv_kinase-like_dom_sf"/>
</dbReference>
<proteinExistence type="inferred from homology"/>
<dbReference type="Gene3D" id="3.40.1380.20">
    <property type="entry name" value="Pyruvate kinase, C-terminal domain"/>
    <property type="match status" value="1"/>
</dbReference>
<organism evidence="22 23">
    <name type="scientific">Helicovermis profundi</name>
    <dbReference type="NCBI Taxonomy" id="3065157"/>
    <lineage>
        <taxon>Bacteria</taxon>
        <taxon>Bacillati</taxon>
        <taxon>Bacillota</taxon>
        <taxon>Clostridia</taxon>
        <taxon>Helicovermis</taxon>
    </lineage>
</organism>
<evidence type="ECO:0000256" key="2">
    <source>
        <dbReference type="ARBA" id="ARBA00001958"/>
    </source>
</evidence>
<evidence type="ECO:0000256" key="13">
    <source>
        <dbReference type="ARBA" id="ARBA00022842"/>
    </source>
</evidence>
<evidence type="ECO:0000259" key="19">
    <source>
        <dbReference type="Pfam" id="PF00224"/>
    </source>
</evidence>
<keyword evidence="14" id="KW-0630">Potassium</keyword>
<dbReference type="Proteomes" id="UP001321786">
    <property type="component" value="Chromosome"/>
</dbReference>
<dbReference type="Gene3D" id="3.50.30.10">
    <property type="entry name" value="Phosphohistidine domain"/>
    <property type="match status" value="1"/>
</dbReference>
<evidence type="ECO:0000256" key="4">
    <source>
        <dbReference type="ARBA" id="ARBA00006237"/>
    </source>
</evidence>
<keyword evidence="9" id="KW-0479">Metal-binding</keyword>
<dbReference type="FunFam" id="2.40.33.10:FF:000001">
    <property type="entry name" value="Pyruvate kinase"/>
    <property type="match status" value="1"/>
</dbReference>
<dbReference type="InterPro" id="IPR008279">
    <property type="entry name" value="PEP-util_enz_mobile_dom"/>
</dbReference>
<name>A0AAU9E8G3_9FIRM</name>
<keyword evidence="13 18" id="KW-0460">Magnesium</keyword>
<dbReference type="EMBL" id="AP028654">
    <property type="protein sequence ID" value="BEP29743.1"/>
    <property type="molecule type" value="Genomic_DNA"/>
</dbReference>
<dbReference type="EC" id="2.7.1.40" evidence="6 17"/>
<comment type="catalytic activity">
    <reaction evidence="18">
        <text>pyruvate + ATP = phosphoenolpyruvate + ADP + H(+)</text>
        <dbReference type="Rhea" id="RHEA:18157"/>
        <dbReference type="ChEBI" id="CHEBI:15361"/>
        <dbReference type="ChEBI" id="CHEBI:15378"/>
        <dbReference type="ChEBI" id="CHEBI:30616"/>
        <dbReference type="ChEBI" id="CHEBI:58702"/>
        <dbReference type="ChEBI" id="CHEBI:456216"/>
        <dbReference type="EC" id="2.7.1.40"/>
    </reaction>
</comment>
<evidence type="ECO:0000256" key="16">
    <source>
        <dbReference type="ARBA" id="ARBA00023317"/>
    </source>
</evidence>
<keyword evidence="15 18" id="KW-0324">Glycolysis</keyword>
<dbReference type="GO" id="GO:0030955">
    <property type="term" value="F:potassium ion binding"/>
    <property type="evidence" value="ECO:0007669"/>
    <property type="project" value="UniProtKB-UniRule"/>
</dbReference>
<dbReference type="PROSITE" id="PS00110">
    <property type="entry name" value="PYRUVATE_KINASE"/>
    <property type="match status" value="1"/>
</dbReference>
<dbReference type="GO" id="GO:0005524">
    <property type="term" value="F:ATP binding"/>
    <property type="evidence" value="ECO:0007669"/>
    <property type="project" value="UniProtKB-KW"/>
</dbReference>
<evidence type="ECO:0000256" key="5">
    <source>
        <dbReference type="ARBA" id="ARBA00008663"/>
    </source>
</evidence>
<dbReference type="InterPro" id="IPR015806">
    <property type="entry name" value="Pyrv_Knase_insert_dom_sf"/>
</dbReference>
<dbReference type="FunFam" id="3.20.20.60:FF:000001">
    <property type="entry name" value="Pyruvate kinase"/>
    <property type="match status" value="1"/>
</dbReference>
<evidence type="ECO:0000256" key="10">
    <source>
        <dbReference type="ARBA" id="ARBA00022741"/>
    </source>
</evidence>
<keyword evidence="11 18" id="KW-0418">Kinase</keyword>
<reference evidence="22 23" key="1">
    <citation type="submission" date="2023-08" db="EMBL/GenBank/DDBJ databases">
        <title>Helicovermis profunda gen. nov., sp. nov., a novel mesophilic, fermentative bacterium within the Bacillota from a deep-sea hydrothermal vent chimney.</title>
        <authorList>
            <person name="Miyazaki U."/>
            <person name="Mizutani D."/>
            <person name="Hashimoto Y."/>
            <person name="Tame A."/>
            <person name="Sawayama S."/>
            <person name="Miyazaki J."/>
            <person name="Takai K."/>
            <person name="Nakagawa S."/>
        </authorList>
    </citation>
    <scope>NUCLEOTIDE SEQUENCE [LARGE SCALE GENOMIC DNA]</scope>
    <source>
        <strain evidence="22 23">S502</strain>
    </source>
</reference>
<protein>
    <recommendedName>
        <fullName evidence="7 17">Pyruvate kinase</fullName>
        <ecNumber evidence="6 17">2.7.1.40</ecNumber>
    </recommendedName>
</protein>
<dbReference type="Pfam" id="PF00224">
    <property type="entry name" value="PK"/>
    <property type="match status" value="1"/>
</dbReference>
<keyword evidence="16 22" id="KW-0670">Pyruvate</keyword>
<dbReference type="NCBIfam" id="TIGR01064">
    <property type="entry name" value="pyruv_kin"/>
    <property type="match status" value="1"/>
</dbReference>
<dbReference type="InterPro" id="IPR015795">
    <property type="entry name" value="Pyrv_Knase_C"/>
</dbReference>
<dbReference type="InterPro" id="IPR015793">
    <property type="entry name" value="Pyrv_Knase_brl"/>
</dbReference>
<dbReference type="InterPro" id="IPR001697">
    <property type="entry name" value="Pyr_Knase"/>
</dbReference>
<dbReference type="InterPro" id="IPR015813">
    <property type="entry name" value="Pyrv/PenolPyrv_kinase-like_dom"/>
</dbReference>
<evidence type="ECO:0000256" key="7">
    <source>
        <dbReference type="ARBA" id="ARBA00018587"/>
    </source>
</evidence>
<evidence type="ECO:0000256" key="12">
    <source>
        <dbReference type="ARBA" id="ARBA00022840"/>
    </source>
</evidence>
<dbReference type="GO" id="GO:0004743">
    <property type="term" value="F:pyruvate kinase activity"/>
    <property type="evidence" value="ECO:0007669"/>
    <property type="project" value="UniProtKB-UniRule"/>
</dbReference>
<keyword evidence="8 18" id="KW-0808">Transferase</keyword>
<keyword evidence="12" id="KW-0067">ATP-binding</keyword>
<evidence type="ECO:0000259" key="21">
    <source>
        <dbReference type="Pfam" id="PF02887"/>
    </source>
</evidence>
<dbReference type="GO" id="GO:0000287">
    <property type="term" value="F:magnesium ion binding"/>
    <property type="evidence" value="ECO:0007669"/>
    <property type="project" value="UniProtKB-UniRule"/>
</dbReference>
<comment type="similarity">
    <text evidence="4">In the C-terminal section; belongs to the PEP-utilizing enzyme family.</text>
</comment>
<dbReference type="Pfam" id="PF00391">
    <property type="entry name" value="PEP-utilizers"/>
    <property type="match status" value="1"/>
</dbReference>
<dbReference type="GO" id="GO:0006950">
    <property type="term" value="P:response to stress"/>
    <property type="evidence" value="ECO:0007669"/>
    <property type="project" value="UniProtKB-ARBA"/>
</dbReference>
<evidence type="ECO:0000256" key="9">
    <source>
        <dbReference type="ARBA" id="ARBA00022723"/>
    </source>
</evidence>
<dbReference type="PRINTS" id="PR01050">
    <property type="entry name" value="PYRUVTKNASE"/>
</dbReference>
<evidence type="ECO:0000256" key="15">
    <source>
        <dbReference type="ARBA" id="ARBA00023152"/>
    </source>
</evidence>
<evidence type="ECO:0000256" key="3">
    <source>
        <dbReference type="ARBA" id="ARBA00004997"/>
    </source>
</evidence>
<evidence type="ECO:0000259" key="20">
    <source>
        <dbReference type="Pfam" id="PF00391"/>
    </source>
</evidence>
<comment type="similarity">
    <text evidence="5 18">Belongs to the pyruvate kinase family.</text>
</comment>
<evidence type="ECO:0000256" key="8">
    <source>
        <dbReference type="ARBA" id="ARBA00022679"/>
    </source>
</evidence>
<dbReference type="InterPro" id="IPR018209">
    <property type="entry name" value="Pyrv_Knase_AS"/>
</dbReference>
<dbReference type="GO" id="GO:0016301">
    <property type="term" value="F:kinase activity"/>
    <property type="evidence" value="ECO:0007669"/>
    <property type="project" value="UniProtKB-KW"/>
</dbReference>
<dbReference type="Pfam" id="PF02887">
    <property type="entry name" value="PK_C"/>
    <property type="match status" value="1"/>
</dbReference>
<comment type="cofactor">
    <cofactor evidence="2">
        <name>K(+)</name>
        <dbReference type="ChEBI" id="CHEBI:29103"/>
    </cofactor>
</comment>
<dbReference type="SUPFAM" id="SSF52009">
    <property type="entry name" value="Phosphohistidine domain"/>
    <property type="match status" value="1"/>
</dbReference>
<sequence>MKKTKIVCTLGPASSEKELFADLVNSGLNVARFNFSHGDHEEQLGRMNMVKEVRAELGVPVALLLDTKGPEIRTGKFSVDVVNLVEGQDFTLTTDQSVIGDQNRCSITYEGLNNDVVLGDTILLDDGLVGLEVVGINGKDIKCKVLNAGPVKNHKGVNVPGVSIKLPAITEKDIADIEFGIEQGIDFVAASFIRKASDVLEIRRILERNDAFDIHIISKIENQEGVDNLDEILEVSDGLMVARGDLGVEIPTEQVPIVQKMMIKKCNKAGKPVITATQMLDSMIRNPRPTRAEATDVANAIYDGTDAVMLSGETAAGKYPVESVKTMSRIISATEEVLDYDAILASKTRQLVDDGVTYAVSHATVTTANDLKAAAIISATSSGFTARKVSKFRPKSPVIAVTSFESVRRKLSLVWGVYSLKIKEAKSTDEIFDLSVEAAKNAGYLKKGELAVITAGVPVGVAGATNLMKVHIVGEVLFKGTGIGNAAIIGRVCIASTPKEAELKFKDGDILVATSTEKDMMKFIERSSGLIVEEGGYTSHAAIVALSLKKPAVIGAKNAISIMKDGDIVTLDSIKGIVYAGETRVL</sequence>
<dbReference type="SUPFAM" id="SSF50800">
    <property type="entry name" value="PK beta-barrel domain-like"/>
    <property type="match status" value="1"/>
</dbReference>
<keyword evidence="23" id="KW-1185">Reference proteome</keyword>
<dbReference type="InterPro" id="IPR011037">
    <property type="entry name" value="Pyrv_Knase-like_insert_dom_sf"/>
</dbReference>
<evidence type="ECO:0000256" key="6">
    <source>
        <dbReference type="ARBA" id="ARBA00012142"/>
    </source>
</evidence>
<dbReference type="InterPro" id="IPR036637">
    <property type="entry name" value="Phosphohistidine_dom_sf"/>
</dbReference>
<accession>A0AAU9E8G3</accession>
<dbReference type="SUPFAM" id="SSF52935">
    <property type="entry name" value="PK C-terminal domain-like"/>
    <property type="match status" value="1"/>
</dbReference>
<feature type="domain" description="Pyruvate kinase barrel" evidence="19">
    <location>
        <begin position="1"/>
        <end position="324"/>
    </location>
</feature>
<dbReference type="KEGG" id="hprf:HLPR_20740"/>
<dbReference type="AlphaFoldDB" id="A0AAU9E8G3"/>
<evidence type="ECO:0000256" key="11">
    <source>
        <dbReference type="ARBA" id="ARBA00022777"/>
    </source>
</evidence>
<dbReference type="RefSeq" id="WP_338535360.1">
    <property type="nucleotide sequence ID" value="NZ_AP028654.1"/>
</dbReference>
<dbReference type="SUPFAM" id="SSF51621">
    <property type="entry name" value="Phosphoenolpyruvate/pyruvate domain"/>
    <property type="match status" value="1"/>
</dbReference>
<dbReference type="NCBIfam" id="NF004491">
    <property type="entry name" value="PRK05826.1"/>
    <property type="match status" value="1"/>
</dbReference>
<evidence type="ECO:0000256" key="18">
    <source>
        <dbReference type="RuleBase" id="RU000504"/>
    </source>
</evidence>
<gene>
    <name evidence="22" type="primary">pyk</name>
    <name evidence="22" type="ORF">HLPR_20740</name>
</gene>
<keyword evidence="10" id="KW-0547">Nucleotide-binding</keyword>
<feature type="domain" description="PEP-utilising enzyme mobile" evidence="20">
    <location>
        <begin position="505"/>
        <end position="576"/>
    </location>
</feature>
<evidence type="ECO:0000256" key="1">
    <source>
        <dbReference type="ARBA" id="ARBA00001946"/>
    </source>
</evidence>
<evidence type="ECO:0000313" key="23">
    <source>
        <dbReference type="Proteomes" id="UP001321786"/>
    </source>
</evidence>
<dbReference type="Gene3D" id="3.20.20.60">
    <property type="entry name" value="Phosphoenolpyruvate-binding domains"/>
    <property type="match status" value="1"/>
</dbReference>
<evidence type="ECO:0000256" key="14">
    <source>
        <dbReference type="ARBA" id="ARBA00022958"/>
    </source>
</evidence>
<evidence type="ECO:0000256" key="17">
    <source>
        <dbReference type="NCBIfam" id="TIGR01064"/>
    </source>
</evidence>
<dbReference type="NCBIfam" id="NF004978">
    <property type="entry name" value="PRK06354.1"/>
    <property type="match status" value="1"/>
</dbReference>
<comment type="pathway">
    <text evidence="3 18">Carbohydrate degradation; glycolysis; pyruvate from D-glyceraldehyde 3-phosphate: step 5/5.</text>
</comment>
<evidence type="ECO:0000313" key="22">
    <source>
        <dbReference type="EMBL" id="BEP29743.1"/>
    </source>
</evidence>
<feature type="domain" description="Pyruvate kinase C-terminal" evidence="21">
    <location>
        <begin position="359"/>
        <end position="471"/>
    </location>
</feature>
<dbReference type="InterPro" id="IPR036918">
    <property type="entry name" value="Pyrv_Knase_C_sf"/>
</dbReference>
<comment type="cofactor">
    <cofactor evidence="1">
        <name>Mg(2+)</name>
        <dbReference type="ChEBI" id="CHEBI:18420"/>
    </cofactor>
</comment>
<dbReference type="PANTHER" id="PTHR11817">
    <property type="entry name" value="PYRUVATE KINASE"/>
    <property type="match status" value="1"/>
</dbReference>
<dbReference type="Gene3D" id="2.40.33.10">
    <property type="entry name" value="PK beta-barrel domain-like"/>
    <property type="match status" value="1"/>
</dbReference>